<dbReference type="Gene3D" id="1.10.238.10">
    <property type="entry name" value="EF-hand"/>
    <property type="match status" value="1"/>
</dbReference>
<name>A0A9D4JER1_DREPO</name>
<dbReference type="InterPro" id="IPR002048">
    <property type="entry name" value="EF_hand_dom"/>
</dbReference>
<evidence type="ECO:0000259" key="2">
    <source>
        <dbReference type="PROSITE" id="PS50222"/>
    </source>
</evidence>
<dbReference type="Proteomes" id="UP000828390">
    <property type="component" value="Unassembled WGS sequence"/>
</dbReference>
<evidence type="ECO:0000313" key="4">
    <source>
        <dbReference type="Proteomes" id="UP000828390"/>
    </source>
</evidence>
<comment type="caution">
    <text evidence="3">The sequence shown here is derived from an EMBL/GenBank/DDBJ whole genome shotgun (WGS) entry which is preliminary data.</text>
</comment>
<evidence type="ECO:0000256" key="1">
    <source>
        <dbReference type="ARBA" id="ARBA00022837"/>
    </source>
</evidence>
<dbReference type="PROSITE" id="PS50222">
    <property type="entry name" value="EF_HAND_2"/>
    <property type="match status" value="1"/>
</dbReference>
<gene>
    <name evidence="3" type="ORF">DPMN_134263</name>
</gene>
<organism evidence="3 4">
    <name type="scientific">Dreissena polymorpha</name>
    <name type="common">Zebra mussel</name>
    <name type="synonym">Mytilus polymorpha</name>
    <dbReference type="NCBI Taxonomy" id="45954"/>
    <lineage>
        <taxon>Eukaryota</taxon>
        <taxon>Metazoa</taxon>
        <taxon>Spiralia</taxon>
        <taxon>Lophotrochozoa</taxon>
        <taxon>Mollusca</taxon>
        <taxon>Bivalvia</taxon>
        <taxon>Autobranchia</taxon>
        <taxon>Heteroconchia</taxon>
        <taxon>Euheterodonta</taxon>
        <taxon>Imparidentia</taxon>
        <taxon>Neoheterodontei</taxon>
        <taxon>Myida</taxon>
        <taxon>Dreissenoidea</taxon>
        <taxon>Dreissenidae</taxon>
        <taxon>Dreissena</taxon>
    </lineage>
</organism>
<reference evidence="3" key="1">
    <citation type="journal article" date="2019" name="bioRxiv">
        <title>The Genome of the Zebra Mussel, Dreissena polymorpha: A Resource for Invasive Species Research.</title>
        <authorList>
            <person name="McCartney M.A."/>
            <person name="Auch B."/>
            <person name="Kono T."/>
            <person name="Mallez S."/>
            <person name="Zhang Y."/>
            <person name="Obille A."/>
            <person name="Becker A."/>
            <person name="Abrahante J.E."/>
            <person name="Garbe J."/>
            <person name="Badalamenti J.P."/>
            <person name="Herman A."/>
            <person name="Mangelson H."/>
            <person name="Liachko I."/>
            <person name="Sullivan S."/>
            <person name="Sone E.D."/>
            <person name="Koren S."/>
            <person name="Silverstein K.A.T."/>
            <person name="Beckman K.B."/>
            <person name="Gohl D.M."/>
        </authorList>
    </citation>
    <scope>NUCLEOTIDE SEQUENCE</scope>
    <source>
        <strain evidence="3">Duluth1</strain>
        <tissue evidence="3">Whole animal</tissue>
    </source>
</reference>
<dbReference type="AlphaFoldDB" id="A0A9D4JER1"/>
<reference evidence="3" key="2">
    <citation type="submission" date="2020-11" db="EMBL/GenBank/DDBJ databases">
        <authorList>
            <person name="McCartney M.A."/>
            <person name="Auch B."/>
            <person name="Kono T."/>
            <person name="Mallez S."/>
            <person name="Becker A."/>
            <person name="Gohl D.M."/>
            <person name="Silverstein K.A.T."/>
            <person name="Koren S."/>
            <person name="Bechman K.B."/>
            <person name="Herman A."/>
            <person name="Abrahante J.E."/>
            <person name="Garbe J."/>
        </authorList>
    </citation>
    <scope>NUCLEOTIDE SEQUENCE</scope>
    <source>
        <strain evidence="3">Duluth1</strain>
        <tissue evidence="3">Whole animal</tissue>
    </source>
</reference>
<keyword evidence="1" id="KW-0106">Calcium</keyword>
<accession>A0A9D4JER1</accession>
<dbReference type="InterPro" id="IPR018247">
    <property type="entry name" value="EF_Hand_1_Ca_BS"/>
</dbReference>
<protein>
    <recommendedName>
        <fullName evidence="2">EF-hand domain-containing protein</fullName>
    </recommendedName>
</protein>
<sequence>MFLILVCVVGMAAGQQLPHGAELKQLVDAGFSRLDHGPQDGTVTENEWDVLITYDDLNNDSCVSLTEYEHAHLTMPTTMATTMFHHFDHDADGCLKVSDMSAEFHLVDHNGDNHVSLHEWDQYFTHLITKLFGHGAGHGNSGPVGR</sequence>
<dbReference type="GO" id="GO:0005509">
    <property type="term" value="F:calcium ion binding"/>
    <property type="evidence" value="ECO:0007669"/>
    <property type="project" value="InterPro"/>
</dbReference>
<dbReference type="InterPro" id="IPR011992">
    <property type="entry name" value="EF-hand-dom_pair"/>
</dbReference>
<dbReference type="SUPFAM" id="SSF47473">
    <property type="entry name" value="EF-hand"/>
    <property type="match status" value="1"/>
</dbReference>
<proteinExistence type="predicted"/>
<dbReference type="EMBL" id="JAIWYP010000006">
    <property type="protein sequence ID" value="KAH3805953.1"/>
    <property type="molecule type" value="Genomic_DNA"/>
</dbReference>
<feature type="domain" description="EF-hand" evidence="2">
    <location>
        <begin position="95"/>
        <end position="130"/>
    </location>
</feature>
<dbReference type="PROSITE" id="PS00018">
    <property type="entry name" value="EF_HAND_1"/>
    <property type="match status" value="1"/>
</dbReference>
<evidence type="ECO:0000313" key="3">
    <source>
        <dbReference type="EMBL" id="KAH3805953.1"/>
    </source>
</evidence>
<dbReference type="OrthoDB" id="6160619at2759"/>
<keyword evidence="4" id="KW-1185">Reference proteome</keyword>